<feature type="transmembrane region" description="Helical" evidence="9">
    <location>
        <begin position="89"/>
        <end position="108"/>
    </location>
</feature>
<reference evidence="10" key="2">
    <citation type="submission" date="2018-02" db="EMBL/GenBank/DDBJ databases">
        <authorList>
            <person name="Vanhove M.P.M."/>
            <person name="Briscoe A.G."/>
            <person name="Jorissen M.W.P."/>
            <person name="Littlewood D.T.J."/>
            <person name="Huyse T."/>
        </authorList>
    </citation>
    <scope>NUCLEOTIDE SEQUENCE</scope>
</reference>
<keyword evidence="9" id="KW-0520">NAD</keyword>
<comment type="subcellular location">
    <subcellularLocation>
        <location evidence="1">Membrane</location>
    </subcellularLocation>
    <subcellularLocation>
        <location evidence="9">Mitochondrion membrane</location>
        <topology evidence="9">Multi-pass membrane protein</topology>
    </subcellularLocation>
</comment>
<evidence type="ECO:0000256" key="9">
    <source>
        <dbReference type="RuleBase" id="RU003640"/>
    </source>
</evidence>
<keyword evidence="9" id="KW-0830">Ubiquinone</keyword>
<evidence type="ECO:0000256" key="2">
    <source>
        <dbReference type="ARBA" id="ARBA00008472"/>
    </source>
</evidence>
<evidence type="ECO:0000256" key="4">
    <source>
        <dbReference type="ARBA" id="ARBA00022448"/>
    </source>
</evidence>
<evidence type="ECO:0000313" key="10">
    <source>
        <dbReference type="EMBL" id="AWW03149.1"/>
    </source>
</evidence>
<keyword evidence="9" id="KW-1278">Translocase</keyword>
<dbReference type="InterPro" id="IPR000440">
    <property type="entry name" value="NADH_UbQ/plastoQ_OxRdtase_su3"/>
</dbReference>
<evidence type="ECO:0000256" key="3">
    <source>
        <dbReference type="ARBA" id="ARBA00021007"/>
    </source>
</evidence>
<geneLocation type="mitochondrion" evidence="10"/>
<dbReference type="GO" id="GO:0031966">
    <property type="term" value="C:mitochondrial membrane"/>
    <property type="evidence" value="ECO:0007669"/>
    <property type="project" value="UniProtKB-SubCell"/>
</dbReference>
<keyword evidence="4 9" id="KW-0813">Transport</keyword>
<sequence length="116" mass="13602">MLFFLSAIIMFLVIFLLVAIFHLFFWNNSLESICNVWISPYECGFLSASNPYSSFTFGFISFLVLFVLFDLEVSLFLNFCFSLSCYNTFFFYYVFLFVLCVGFTFELLSGSVKWLI</sequence>
<name>A0A2Z4GPK3_9PLAT</name>
<feature type="transmembrane region" description="Helical" evidence="9">
    <location>
        <begin position="7"/>
        <end position="26"/>
    </location>
</feature>
<keyword evidence="9 10" id="KW-0496">Mitochondrion</keyword>
<evidence type="ECO:0000256" key="6">
    <source>
        <dbReference type="ARBA" id="ARBA00022989"/>
    </source>
</evidence>
<organism evidence="10">
    <name type="scientific">Macrogyrodactylus karibae</name>
    <dbReference type="NCBI Taxonomy" id="696689"/>
    <lineage>
        <taxon>Eukaryota</taxon>
        <taxon>Metazoa</taxon>
        <taxon>Spiralia</taxon>
        <taxon>Lophotrochozoa</taxon>
        <taxon>Platyhelminthes</taxon>
        <taxon>Monogenea</taxon>
        <taxon>Monopisthocotylea</taxon>
        <taxon>Gyrodactylidea</taxon>
        <taxon>Gyrodactylidae</taxon>
        <taxon>Macrogyrodactylus</taxon>
    </lineage>
</organism>
<accession>A0A2Z4GPK3</accession>
<dbReference type="AlphaFoldDB" id="A0A2Z4GPK3"/>
<proteinExistence type="inferred from homology"/>
<comment type="similarity">
    <text evidence="2 9">Belongs to the complex I subunit 3 family.</text>
</comment>
<keyword evidence="7 9" id="KW-0472">Membrane</keyword>
<evidence type="ECO:0000256" key="5">
    <source>
        <dbReference type="ARBA" id="ARBA00022692"/>
    </source>
</evidence>
<comment type="function">
    <text evidence="9">Core subunit of the mitochondrial membrane respiratory chain NADH dehydrogenase (Complex I) which catalyzes electron transfer from NADH through the respiratory chain, using ubiquinone as an electron acceptor. Essential for the catalytic activity of complex I.</text>
</comment>
<dbReference type="Gene3D" id="1.20.58.1610">
    <property type="entry name" value="NADH:ubiquinone/plastoquinone oxidoreductase, chain 3"/>
    <property type="match status" value="1"/>
</dbReference>
<evidence type="ECO:0000256" key="8">
    <source>
        <dbReference type="ARBA" id="ARBA00049551"/>
    </source>
</evidence>
<evidence type="ECO:0000256" key="7">
    <source>
        <dbReference type="ARBA" id="ARBA00023136"/>
    </source>
</evidence>
<gene>
    <name evidence="10" type="primary">ND3</name>
</gene>
<protein>
    <recommendedName>
        <fullName evidence="3 9">NADH-ubiquinone oxidoreductase chain 3</fullName>
        <ecNumber evidence="9">7.1.1.2</ecNumber>
    </recommendedName>
</protein>
<comment type="catalytic activity">
    <reaction evidence="8 9">
        <text>a ubiquinone + NADH + 5 H(+)(in) = a ubiquinol + NAD(+) + 4 H(+)(out)</text>
        <dbReference type="Rhea" id="RHEA:29091"/>
        <dbReference type="Rhea" id="RHEA-COMP:9565"/>
        <dbReference type="Rhea" id="RHEA-COMP:9566"/>
        <dbReference type="ChEBI" id="CHEBI:15378"/>
        <dbReference type="ChEBI" id="CHEBI:16389"/>
        <dbReference type="ChEBI" id="CHEBI:17976"/>
        <dbReference type="ChEBI" id="CHEBI:57540"/>
        <dbReference type="ChEBI" id="CHEBI:57945"/>
        <dbReference type="EC" id="7.1.1.2"/>
    </reaction>
</comment>
<keyword evidence="5 9" id="KW-0812">Transmembrane</keyword>
<dbReference type="EMBL" id="MG970258">
    <property type="protein sequence ID" value="AWW03149.1"/>
    <property type="molecule type" value="Genomic_DNA"/>
</dbReference>
<feature type="transmembrane region" description="Helical" evidence="9">
    <location>
        <begin position="55"/>
        <end position="77"/>
    </location>
</feature>
<dbReference type="InterPro" id="IPR038430">
    <property type="entry name" value="NDAH_ubi_oxred_su3_sf"/>
</dbReference>
<dbReference type="GO" id="GO:0008137">
    <property type="term" value="F:NADH dehydrogenase (ubiquinone) activity"/>
    <property type="evidence" value="ECO:0007669"/>
    <property type="project" value="UniProtKB-UniRule"/>
</dbReference>
<evidence type="ECO:0000256" key="1">
    <source>
        <dbReference type="ARBA" id="ARBA00004370"/>
    </source>
</evidence>
<dbReference type="EC" id="7.1.1.2" evidence="9"/>
<dbReference type="Pfam" id="PF00507">
    <property type="entry name" value="Oxidored_q4"/>
    <property type="match status" value="1"/>
</dbReference>
<keyword evidence="9" id="KW-0249">Electron transport</keyword>
<keyword evidence="6 9" id="KW-1133">Transmembrane helix</keyword>
<reference evidence="10" key="1">
    <citation type="journal article" date="2018" name="BMC Genomics">
        <title>The first next-generation sequencing approach to the mitochondrial phylogeny of African monogenean parasites (Platyhelminthes: Gyrodactylidae and Dactylogyridae).</title>
        <authorList>
            <person name="Vanhove M.P.M."/>
            <person name="Briscoe A.G."/>
            <person name="Jorissen M.W.P."/>
            <person name="Littlewood D.T.J."/>
            <person name="Huyse T."/>
        </authorList>
    </citation>
    <scope>NUCLEOTIDE SEQUENCE</scope>
</reference>
<keyword evidence="9" id="KW-0679">Respiratory chain</keyword>